<dbReference type="SUPFAM" id="SSF46689">
    <property type="entry name" value="Homeodomain-like"/>
    <property type="match status" value="1"/>
</dbReference>
<evidence type="ECO:0000313" key="7">
    <source>
        <dbReference type="Proteomes" id="UP000824120"/>
    </source>
</evidence>
<dbReference type="Pfam" id="PF00046">
    <property type="entry name" value="Homeodomain"/>
    <property type="match status" value="1"/>
</dbReference>
<keyword evidence="2 3" id="KW-0371">Homeobox</keyword>
<dbReference type="InterPro" id="IPR042160">
    <property type="entry name" value="HD-Zip_IV"/>
</dbReference>
<gene>
    <name evidence="6" type="ORF">H5410_021125</name>
</gene>
<evidence type="ECO:0000256" key="4">
    <source>
        <dbReference type="SAM" id="MobiDB-lite"/>
    </source>
</evidence>
<evidence type="ECO:0000256" key="1">
    <source>
        <dbReference type="ARBA" id="ARBA00004123"/>
    </source>
</evidence>
<dbReference type="PANTHER" id="PTHR45654:SF9">
    <property type="entry name" value="HOMEOBOX-LEUCINE ZIPPER PROTEIN HDG10-RELATED"/>
    <property type="match status" value="1"/>
</dbReference>
<organism evidence="6 7">
    <name type="scientific">Solanum commersonii</name>
    <name type="common">Commerson's wild potato</name>
    <name type="synonym">Commerson's nightshade</name>
    <dbReference type="NCBI Taxonomy" id="4109"/>
    <lineage>
        <taxon>Eukaryota</taxon>
        <taxon>Viridiplantae</taxon>
        <taxon>Streptophyta</taxon>
        <taxon>Embryophyta</taxon>
        <taxon>Tracheophyta</taxon>
        <taxon>Spermatophyta</taxon>
        <taxon>Magnoliopsida</taxon>
        <taxon>eudicotyledons</taxon>
        <taxon>Gunneridae</taxon>
        <taxon>Pentapetalae</taxon>
        <taxon>asterids</taxon>
        <taxon>lamiids</taxon>
        <taxon>Solanales</taxon>
        <taxon>Solanaceae</taxon>
        <taxon>Solanoideae</taxon>
        <taxon>Solaneae</taxon>
        <taxon>Solanum</taxon>
    </lineage>
</organism>
<feature type="domain" description="Homeobox" evidence="5">
    <location>
        <begin position="19"/>
        <end position="79"/>
    </location>
</feature>
<dbReference type="GO" id="GO:0003677">
    <property type="term" value="F:DNA binding"/>
    <property type="evidence" value="ECO:0007669"/>
    <property type="project" value="UniProtKB-UniRule"/>
</dbReference>
<evidence type="ECO:0000313" key="6">
    <source>
        <dbReference type="EMBL" id="KAG5609844.1"/>
    </source>
</evidence>
<dbReference type="OrthoDB" id="1294837at2759"/>
<keyword evidence="2 3" id="KW-0238">DNA-binding</keyword>
<evidence type="ECO:0000256" key="2">
    <source>
        <dbReference type="PROSITE-ProRule" id="PRU00108"/>
    </source>
</evidence>
<dbReference type="InterPro" id="IPR009057">
    <property type="entry name" value="Homeodomain-like_sf"/>
</dbReference>
<proteinExistence type="predicted"/>
<keyword evidence="7" id="KW-1185">Reference proteome</keyword>
<dbReference type="InterPro" id="IPR001356">
    <property type="entry name" value="HD"/>
</dbReference>
<accession>A0A9J5ZE98</accession>
<evidence type="ECO:0000256" key="3">
    <source>
        <dbReference type="RuleBase" id="RU000682"/>
    </source>
</evidence>
<dbReference type="AlphaFoldDB" id="A0A9J5ZE98"/>
<feature type="region of interest" description="Disordered" evidence="4">
    <location>
        <begin position="1"/>
        <end position="25"/>
    </location>
</feature>
<comment type="caution">
    <text evidence="6">The sequence shown here is derived from an EMBL/GenBank/DDBJ whole genome shotgun (WGS) entry which is preliminary data.</text>
</comment>
<dbReference type="SMART" id="SM00389">
    <property type="entry name" value="HOX"/>
    <property type="match status" value="1"/>
</dbReference>
<sequence length="175" mass="20558">MTNSQKKHVGDSSTSQKKANKHSKCFRHTAEQVQHLKEFLKKCPHPDKDQLIQIGKEVGLNPKKIKTWIYNNKTTTKTQIEKSDNKTLRTENERFRCENIAMKEAMKKIICPQCDSERATNLEKLKEENQRLTDEVNLLIVLFIFFPWKTLLMCNGDKLVYIIFMKKSKASREKE</sequence>
<dbReference type="PROSITE" id="PS50071">
    <property type="entry name" value="HOMEOBOX_2"/>
    <property type="match status" value="1"/>
</dbReference>
<dbReference type="PANTHER" id="PTHR45654">
    <property type="entry name" value="HOMEOBOX-LEUCINE ZIPPER PROTEIN MERISTEM L1"/>
    <property type="match status" value="1"/>
</dbReference>
<keyword evidence="2 3" id="KW-0539">Nucleus</keyword>
<dbReference type="EMBL" id="JACXVP010000004">
    <property type="protein sequence ID" value="KAG5609844.1"/>
    <property type="molecule type" value="Genomic_DNA"/>
</dbReference>
<dbReference type="GO" id="GO:0005634">
    <property type="term" value="C:nucleus"/>
    <property type="evidence" value="ECO:0007669"/>
    <property type="project" value="UniProtKB-SubCell"/>
</dbReference>
<dbReference type="Gene3D" id="1.10.10.60">
    <property type="entry name" value="Homeodomain-like"/>
    <property type="match status" value="1"/>
</dbReference>
<name>A0A9J5ZE98_SOLCO</name>
<feature type="DNA-binding region" description="Homeobox" evidence="2">
    <location>
        <begin position="21"/>
        <end position="80"/>
    </location>
</feature>
<dbReference type="Proteomes" id="UP000824120">
    <property type="component" value="Chromosome 4"/>
</dbReference>
<dbReference type="CDD" id="cd00086">
    <property type="entry name" value="homeodomain"/>
    <property type="match status" value="1"/>
</dbReference>
<protein>
    <recommendedName>
        <fullName evidence="5">Homeobox domain-containing protein</fullName>
    </recommendedName>
</protein>
<reference evidence="6 7" key="1">
    <citation type="submission" date="2020-09" db="EMBL/GenBank/DDBJ databases">
        <title>De no assembly of potato wild relative species, Solanum commersonii.</title>
        <authorList>
            <person name="Cho K."/>
        </authorList>
    </citation>
    <scope>NUCLEOTIDE SEQUENCE [LARGE SCALE GENOMIC DNA]</scope>
    <source>
        <strain evidence="6">LZ3.2</strain>
        <tissue evidence="6">Leaf</tissue>
    </source>
</reference>
<comment type="subcellular location">
    <subcellularLocation>
        <location evidence="1 2 3">Nucleus</location>
    </subcellularLocation>
</comment>
<evidence type="ECO:0000259" key="5">
    <source>
        <dbReference type="PROSITE" id="PS50071"/>
    </source>
</evidence>